<dbReference type="Proteomes" id="UP000026960">
    <property type="component" value="Chromosome 1"/>
</dbReference>
<dbReference type="Pfam" id="PF07967">
    <property type="entry name" value="zf-C3HC"/>
    <property type="match status" value="1"/>
</dbReference>
<feature type="compositionally biased region" description="Low complexity" evidence="3">
    <location>
        <begin position="223"/>
        <end position="251"/>
    </location>
</feature>
<dbReference type="Gramene" id="OBART01G22090.1">
    <property type="protein sequence ID" value="OBART01G22090.1"/>
    <property type="gene ID" value="OBART01G22090"/>
</dbReference>
<proteinExistence type="predicted"/>
<feature type="compositionally biased region" description="Polar residues" evidence="3">
    <location>
        <begin position="139"/>
        <end position="159"/>
    </location>
</feature>
<dbReference type="eggNOG" id="KOG4765">
    <property type="taxonomic scope" value="Eukaryota"/>
</dbReference>
<comment type="subcellular location">
    <subcellularLocation>
        <location evidence="1">Nucleus</location>
    </subcellularLocation>
</comment>
<name>A0A0D3ER11_9ORYZ</name>
<dbReference type="STRING" id="65489.A0A0D3ER11"/>
<protein>
    <recommendedName>
        <fullName evidence="4">C3HC-type domain-containing protein</fullName>
    </recommendedName>
</protein>
<dbReference type="GO" id="GO:0005634">
    <property type="term" value="C:nucleus"/>
    <property type="evidence" value="ECO:0007669"/>
    <property type="project" value="UniProtKB-SubCell"/>
</dbReference>
<evidence type="ECO:0000256" key="3">
    <source>
        <dbReference type="SAM" id="MobiDB-lite"/>
    </source>
</evidence>
<dbReference type="HOGENOM" id="CLU_016945_0_0_1"/>
<dbReference type="AlphaFoldDB" id="A0A0D3ER11"/>
<feature type="region of interest" description="Disordered" evidence="3">
    <location>
        <begin position="219"/>
        <end position="258"/>
    </location>
</feature>
<evidence type="ECO:0000259" key="4">
    <source>
        <dbReference type="Pfam" id="PF07967"/>
    </source>
</evidence>
<dbReference type="InterPro" id="IPR012935">
    <property type="entry name" value="NuBaID_N"/>
</dbReference>
<keyword evidence="6" id="KW-1185">Reference proteome</keyword>
<reference evidence="5" key="1">
    <citation type="journal article" date="2009" name="Rice">
        <title>De Novo Next Generation Sequencing of Plant Genomes.</title>
        <authorList>
            <person name="Rounsley S."/>
            <person name="Marri P.R."/>
            <person name="Yu Y."/>
            <person name="He R."/>
            <person name="Sisneros N."/>
            <person name="Goicoechea J.L."/>
            <person name="Lee S.J."/>
            <person name="Angelova A."/>
            <person name="Kudrna D."/>
            <person name="Luo M."/>
            <person name="Affourtit J."/>
            <person name="Desany B."/>
            <person name="Knight J."/>
            <person name="Niazi F."/>
            <person name="Egholm M."/>
            <person name="Wing R.A."/>
        </authorList>
    </citation>
    <scope>NUCLEOTIDE SEQUENCE [LARGE SCALE GENOMIC DNA]</scope>
    <source>
        <strain evidence="5">cv. IRGC 105608</strain>
    </source>
</reference>
<feature type="compositionally biased region" description="Polar residues" evidence="3">
    <location>
        <begin position="774"/>
        <end position="791"/>
    </location>
</feature>
<keyword evidence="2" id="KW-0539">Nucleus</keyword>
<accession>A0A0D3ER11</accession>
<dbReference type="EnsemblPlants" id="OBART01G22090.1">
    <property type="protein sequence ID" value="OBART01G22090.1"/>
    <property type="gene ID" value="OBART01G22090"/>
</dbReference>
<dbReference type="PROSITE" id="PS51257">
    <property type="entry name" value="PROKAR_LIPOPROTEIN"/>
    <property type="match status" value="1"/>
</dbReference>
<reference evidence="5" key="2">
    <citation type="submission" date="2015-03" db="UniProtKB">
        <authorList>
            <consortium name="EnsemblPlants"/>
        </authorList>
    </citation>
    <scope>IDENTIFICATION</scope>
</reference>
<dbReference type="PANTHER" id="PTHR15835">
    <property type="entry name" value="NUCLEAR-INTERACTING PARTNER OF ALK"/>
    <property type="match status" value="1"/>
</dbReference>
<evidence type="ECO:0000256" key="2">
    <source>
        <dbReference type="ARBA" id="ARBA00023242"/>
    </source>
</evidence>
<feature type="compositionally biased region" description="Basic and acidic residues" evidence="3">
    <location>
        <begin position="579"/>
        <end position="588"/>
    </location>
</feature>
<organism evidence="5">
    <name type="scientific">Oryza barthii</name>
    <dbReference type="NCBI Taxonomy" id="65489"/>
    <lineage>
        <taxon>Eukaryota</taxon>
        <taxon>Viridiplantae</taxon>
        <taxon>Streptophyta</taxon>
        <taxon>Embryophyta</taxon>
        <taxon>Tracheophyta</taxon>
        <taxon>Spermatophyta</taxon>
        <taxon>Magnoliopsida</taxon>
        <taxon>Liliopsida</taxon>
        <taxon>Poales</taxon>
        <taxon>Poaceae</taxon>
        <taxon>BOP clade</taxon>
        <taxon>Oryzoideae</taxon>
        <taxon>Oryzeae</taxon>
        <taxon>Oryzinae</taxon>
        <taxon>Oryza</taxon>
    </lineage>
</organism>
<feature type="region of interest" description="Disordered" evidence="3">
    <location>
        <begin position="579"/>
        <end position="620"/>
    </location>
</feature>
<sequence>MRDRAGGHREWLSSVVEMGEGIGATAGLAACWSAAAITSVRYRLADKDLLVSVTSDEELVHMHDEYDRLRSTRPSSSFRLFVSIIVVIVDVQQRCRARSDSSVHLPDDEHNMLRPAILAHPCGRPKSRPVHTDGLESQAHVSEAQQAGTRQRGSFSLSPSHRKRKQRRPLLSSPDDASPLAADPLVSRHPTMATGGGGGGDIGADSERRLKKAMDKLYHFPKPKAGTGPGSSKPSSASTSSALSIGRAGKAAGAGGRRFGMVRGSRLPSQLAAMSAISPPPPCRPWDRADLMRRLATFKAMTWFAKPKVISPVNCARRGWINIEPDVITCEACEARLLFSTPSSWAPQQVEKAASVFSLKLDNGHKLLCPWIDNICDESLALFPPTPPPVLVENYHEGFSSLLRLSALPRISCSSLESMKKRSPQLEQFLLKPFSSSVVLKGGFILTEDSTIKDLDDTFQDADTYYQALKIISLCGWEPRLLPYAVDCGTKSHSDANSSSTLTQPGLINNSMEDRVVVYAPNEVDGSTVIADARQAYQHYDPLSVVLDCQFCGACVALWPFSLVERPLQLFKLISDSSRQDEQTEGHAGRVSGAGPSKTANIGFNFTIAGGPPPTRQNFRPRVSLPVVSRHLKADLSSHGHFISSGSDNHMVPVTLHASGLTKRKRSMDESHTLEGNNTISTDADTTTNGADHQRENSVNGTSNLVANPEHQQGGSHSDTSRVTSTGEVSNEESETGHAAIKSHTSTDELGQHGSDPKSLPVEDSSNAHDLAKTCTNNSRPVQAATLTKSSNDGEKGASQPSGSQGLYDKLNEFDPMKQHRTFCPWICPDGGETLPGWRLTLPALLSQDKRIDEDSQVEPQISLLSEEDDPVTSVRKLFMTPPSKKLRIHRAEKG</sequence>
<feature type="domain" description="C3HC-type" evidence="4">
    <location>
        <begin position="285"/>
        <end position="409"/>
    </location>
</feature>
<dbReference type="PaxDb" id="65489-OBART01G22090.1"/>
<evidence type="ECO:0000313" key="5">
    <source>
        <dbReference type="EnsemblPlants" id="OBART01G22090.1"/>
    </source>
</evidence>
<feature type="region of interest" description="Disordered" evidence="3">
    <location>
        <begin position="660"/>
        <end position="810"/>
    </location>
</feature>
<feature type="compositionally biased region" description="Polar residues" evidence="3">
    <location>
        <begin position="674"/>
        <end position="729"/>
    </location>
</feature>
<feature type="region of interest" description="Disordered" evidence="3">
    <location>
        <begin position="118"/>
        <end position="205"/>
    </location>
</feature>
<evidence type="ECO:0000256" key="1">
    <source>
        <dbReference type="ARBA" id="ARBA00004123"/>
    </source>
</evidence>
<dbReference type="PANTHER" id="PTHR15835:SF6">
    <property type="entry name" value="ZINC FINGER C3HC-TYPE PROTEIN 1"/>
    <property type="match status" value="1"/>
</dbReference>
<dbReference type="GO" id="GO:0008270">
    <property type="term" value="F:zinc ion binding"/>
    <property type="evidence" value="ECO:0007669"/>
    <property type="project" value="InterPro"/>
</dbReference>
<evidence type="ECO:0000313" key="6">
    <source>
        <dbReference type="Proteomes" id="UP000026960"/>
    </source>
</evidence>